<keyword evidence="2" id="KW-1185">Reference proteome</keyword>
<dbReference type="EMBL" id="CP048836">
    <property type="protein sequence ID" value="QID16991.1"/>
    <property type="molecule type" value="Genomic_DNA"/>
</dbReference>
<reference evidence="1 2" key="1">
    <citation type="submission" date="2020-02" db="EMBL/GenBank/DDBJ databases">
        <title>Nitrogenibacter mangrovi gen. nov., sp. nov. isolated from mangrove sediment, a denitrifying betaproteobacterium.</title>
        <authorList>
            <person name="Liao H."/>
            <person name="Tian Y."/>
        </authorList>
    </citation>
    <scope>NUCLEOTIDE SEQUENCE [LARGE SCALE GENOMIC DNA]</scope>
    <source>
        <strain evidence="1 2">M9-3-2</strain>
    </source>
</reference>
<name>A0A6C1B051_9RHOO</name>
<dbReference type="InterPro" id="IPR027613">
    <property type="entry name" value="O_ant_LIC13510"/>
</dbReference>
<dbReference type="RefSeq" id="WP_173764157.1">
    <property type="nucleotide sequence ID" value="NZ_CP048836.1"/>
</dbReference>
<dbReference type="NCBIfam" id="TIGR04326">
    <property type="entry name" value="O_ant_LIC13510"/>
    <property type="match status" value="1"/>
</dbReference>
<dbReference type="KEGG" id="azq:G3580_04645"/>
<protein>
    <submittedName>
        <fullName evidence="1">Uncharacterized protein</fullName>
    </submittedName>
</protein>
<accession>A0A6C1B051</accession>
<organism evidence="1 2">
    <name type="scientific">Nitrogeniibacter mangrovi</name>
    <dbReference type="NCBI Taxonomy" id="2016596"/>
    <lineage>
        <taxon>Bacteria</taxon>
        <taxon>Pseudomonadati</taxon>
        <taxon>Pseudomonadota</taxon>
        <taxon>Betaproteobacteria</taxon>
        <taxon>Rhodocyclales</taxon>
        <taxon>Zoogloeaceae</taxon>
        <taxon>Nitrogeniibacter</taxon>
    </lineage>
</organism>
<dbReference type="AlphaFoldDB" id="A0A6C1B051"/>
<evidence type="ECO:0000313" key="2">
    <source>
        <dbReference type="Proteomes" id="UP000501991"/>
    </source>
</evidence>
<gene>
    <name evidence="1" type="ORF">G3580_04645</name>
</gene>
<dbReference type="Proteomes" id="UP000501991">
    <property type="component" value="Chromosome"/>
</dbReference>
<proteinExistence type="predicted"/>
<sequence>MADQSCRAPESGSGAVLVWDVEGDPVGGFDVTALWRAFDATPLPDANVVSLPRLVEAGADDLRARYLAWIYALGTAMAGGQSVAERFTLRPGLSYWWLAAPAQKFSISAVSLVPDAIKMLAFERYLDDRDVRSIRLESENLRLAECLSAYCRQHGYSFDWRRRDAGDVASPTLGALYRRLPPTLRAIISLMRFCVSRLSSARPTASNARPPGTMSVFDVLIHLDRSSLESGRFASNYWGPLVRRLDEEGIRANWFHIFHPQPAVAKFRRAVELARRFTAASDGRQWHQMVDGMPGIATVARALSDFFRIGRAAKASLPALKAVRPEGSVLALWPFHEDEWQESVRGPNALMECLRLGGFESEFARLPRQEVGLYLCENQPWEHALIHAWRSRGHGTLIAVPHSTIRYWDLRYFHDPRTYVEADASRRPLPDQYALNGPVAMRMMVDAGVPKEKLVPVEALRFMYLEHGRMPLPTGMATITLLVCGDFLTSTNDRIFELLSGVGENFPRGSRVVFKPHPAFPYAPAHSLHAGVEVLVDERSLSALLPECHIVISSAITSAAVDAYCAGRPVIQVASGRGLNANALRGVDGVALVATSAELASALTQAVSAQAPRTRSEHYFHLDSALPGWMNMLRSGRSPDVTPTLGRLGDV</sequence>
<evidence type="ECO:0000313" key="1">
    <source>
        <dbReference type="EMBL" id="QID16991.1"/>
    </source>
</evidence>